<dbReference type="GO" id="GO:0016020">
    <property type="term" value="C:membrane"/>
    <property type="evidence" value="ECO:0007669"/>
    <property type="project" value="UniProtKB-SubCell"/>
</dbReference>
<feature type="domain" description="ABC transporter" evidence="10">
    <location>
        <begin position="104"/>
        <end position="327"/>
    </location>
</feature>
<dbReference type="InterPro" id="IPR003439">
    <property type="entry name" value="ABC_transporter-like_ATP-bd"/>
</dbReference>
<dbReference type="AlphaFoldDB" id="A0A443S9G2"/>
<dbReference type="SUPFAM" id="SSF52540">
    <property type="entry name" value="P-loop containing nucleoside triphosphate hydrolases"/>
    <property type="match status" value="2"/>
</dbReference>
<evidence type="ECO:0000313" key="12">
    <source>
        <dbReference type="EMBL" id="RWS24157.1"/>
    </source>
</evidence>
<evidence type="ECO:0000256" key="6">
    <source>
        <dbReference type="ARBA" id="ARBA00022840"/>
    </source>
</evidence>
<dbReference type="GO" id="GO:0140359">
    <property type="term" value="F:ABC-type transporter activity"/>
    <property type="evidence" value="ECO:0007669"/>
    <property type="project" value="InterPro"/>
</dbReference>
<evidence type="ECO:0000313" key="13">
    <source>
        <dbReference type="Proteomes" id="UP000288716"/>
    </source>
</evidence>
<dbReference type="FunFam" id="3.40.50.300:FF:000163">
    <property type="entry name" value="Multidrug resistance-associated protein member 4"/>
    <property type="match status" value="1"/>
</dbReference>
<evidence type="ECO:0008006" key="14">
    <source>
        <dbReference type="Google" id="ProtNLM"/>
    </source>
</evidence>
<comment type="caution">
    <text evidence="12">The sequence shown here is derived from an EMBL/GenBank/DDBJ whole genome shotgun (WGS) entry which is preliminary data.</text>
</comment>
<dbReference type="VEuPathDB" id="VectorBase:LDEU007883"/>
<dbReference type="InterPro" id="IPR027417">
    <property type="entry name" value="P-loop_NTPase"/>
</dbReference>
<evidence type="ECO:0000256" key="9">
    <source>
        <dbReference type="SAM" id="Phobius"/>
    </source>
</evidence>
<dbReference type="OrthoDB" id="6510208at2759"/>
<keyword evidence="6" id="KW-0067">ATP-binding</keyword>
<dbReference type="EMBL" id="NCKV01005290">
    <property type="protein sequence ID" value="RWS24157.1"/>
    <property type="molecule type" value="Genomic_DNA"/>
</dbReference>
<comment type="subcellular location">
    <subcellularLocation>
        <location evidence="1">Membrane</location>
        <topology evidence="1">Multi-pass membrane protein</topology>
    </subcellularLocation>
</comment>
<evidence type="ECO:0000256" key="2">
    <source>
        <dbReference type="ARBA" id="ARBA00009726"/>
    </source>
</evidence>
<keyword evidence="7 9" id="KW-1133">Transmembrane helix</keyword>
<keyword evidence="8 9" id="KW-0472">Membrane</keyword>
<keyword evidence="13" id="KW-1185">Reference proteome</keyword>
<dbReference type="SUPFAM" id="SSF90123">
    <property type="entry name" value="ABC transporter transmembrane region"/>
    <property type="match status" value="1"/>
</dbReference>
<dbReference type="PANTHER" id="PTHR24223">
    <property type="entry name" value="ATP-BINDING CASSETTE SUB-FAMILY C"/>
    <property type="match status" value="1"/>
</dbReference>
<dbReference type="PANTHER" id="PTHR24223:SF456">
    <property type="entry name" value="MULTIDRUG RESISTANCE-ASSOCIATED PROTEIN LETHAL(2)03659"/>
    <property type="match status" value="1"/>
</dbReference>
<proteinExistence type="inferred from homology"/>
<dbReference type="Proteomes" id="UP000288716">
    <property type="component" value="Unassembled WGS sequence"/>
</dbReference>
<dbReference type="GO" id="GO:0005524">
    <property type="term" value="F:ATP binding"/>
    <property type="evidence" value="ECO:0007669"/>
    <property type="project" value="UniProtKB-KW"/>
</dbReference>
<keyword evidence="3" id="KW-0813">Transport</keyword>
<feature type="domain" description="ABC transmembrane type-1" evidence="11">
    <location>
        <begin position="461"/>
        <end position="718"/>
    </location>
</feature>
<sequence>MLKAVNLALFFVTSRIVLFACFITYSLLGGHLNAESVFVTVALFNTLRLTLTFMFPQSIATSAESLVSIRRIQDFLLLEEKETSTLSRNILCTETNDSSEGSSVHVENLTAWWYKESDEPCLKNLFVNVKPGELLAVIGSVGSGKSSFLMALLNELSHYKGTLTVNGRVAYAAQEPWSFNDNIRNNIIFGRPFDEERYKRVLHVSALERDLKLFPFGDKTLVGEKGVSLSGGQKARVSLARALYGTADIYLLDDPLSAVDASVANHIFEKCVMGYLKTKIRILVTHQIQFIKKADQILVLNDGKSIAYGTYDELIHSGLDFIKLLKTDKKPKRTDSTEDPQSGRLSRQQSITLSESYEFDSSLTEFEMQPKIEEETKMMGSVEASVYWQYIKSGAGVLFVTIAMLTTILSQALFHSCDFWLTMWTNKEDSIHQQLLRHMNFNESTDTMNTTNSYLISDISVIATGEDPATTDDNQFYILVYLALIISLFITTLIRTSTFFLMCMRASINLHNKIFYKILRSPMAMFDSNPVGRILNRFSRDLGTIDEQLPATAFDLNLTMFNAIGITVVIAVVNPYLIIPAVLLTILVVKLRGIYIRTARDVKRFEGMTRSPVYSHVNTTVTGLTTVRAFGCEDVFQKQFQQFVNEHSGTWFLFLCSNRALGVLMDWICIIYIVVVTIVLMAFPEGMPGGNVGLAMSSALMLTGMFQWGVRQSAEFESQMTAVERVIEYTILPSEQDLESKAEHKPPDNWPQNGTIEYKNVYLTYNNAPKPVLLNLNFVINGGEKIGIVGRTGAGKSSLLSSLFRIREPSGNIIIDGIDIKNLGLHDIRKKISIIPQDPVLFAGTVRNNIDPFNEKQDSELWQALEEVQLKDAIIELNGQLDANLAVGGSNFSVGQRQLICLARALLRHNRILVIDEATANVDHKTDALIQRKIREKFQNCTVLTIAHRLHTIIDSDRVMVLDAGEVLEFDVPYLLLREGSTLFNKMVLQTGVQMYEQLLQQSKQHYFKRFSQSQISIQSSIASNDN</sequence>
<dbReference type="InterPro" id="IPR011527">
    <property type="entry name" value="ABC1_TM_dom"/>
</dbReference>
<feature type="transmembrane region" description="Helical" evidence="9">
    <location>
        <begin position="476"/>
        <end position="503"/>
    </location>
</feature>
<dbReference type="InterPro" id="IPR050173">
    <property type="entry name" value="ABC_transporter_C-like"/>
</dbReference>
<feature type="domain" description="ABC transporter" evidence="10">
    <location>
        <begin position="756"/>
        <end position="989"/>
    </location>
</feature>
<organism evidence="12 13">
    <name type="scientific">Leptotrombidium deliense</name>
    <dbReference type="NCBI Taxonomy" id="299467"/>
    <lineage>
        <taxon>Eukaryota</taxon>
        <taxon>Metazoa</taxon>
        <taxon>Ecdysozoa</taxon>
        <taxon>Arthropoda</taxon>
        <taxon>Chelicerata</taxon>
        <taxon>Arachnida</taxon>
        <taxon>Acari</taxon>
        <taxon>Acariformes</taxon>
        <taxon>Trombidiformes</taxon>
        <taxon>Prostigmata</taxon>
        <taxon>Anystina</taxon>
        <taxon>Parasitengona</taxon>
        <taxon>Trombiculoidea</taxon>
        <taxon>Trombiculidae</taxon>
        <taxon>Leptotrombidium</taxon>
    </lineage>
</organism>
<dbReference type="FunFam" id="1.20.1560.10:FF:000014">
    <property type="entry name" value="Multidrug resistance-associated protein member 4"/>
    <property type="match status" value="1"/>
</dbReference>
<feature type="transmembrane region" description="Helical" evidence="9">
    <location>
        <begin position="577"/>
        <end position="595"/>
    </location>
</feature>
<dbReference type="PROSITE" id="PS50929">
    <property type="entry name" value="ABC_TM1F"/>
    <property type="match status" value="1"/>
</dbReference>
<gene>
    <name evidence="12" type="ORF">B4U80_11357</name>
</gene>
<dbReference type="InterPro" id="IPR036640">
    <property type="entry name" value="ABC1_TM_sf"/>
</dbReference>
<protein>
    <recommendedName>
        <fullName evidence="14">Multidrug resistance-associated protein 4-like protein</fullName>
    </recommendedName>
</protein>
<evidence type="ECO:0000259" key="10">
    <source>
        <dbReference type="PROSITE" id="PS50893"/>
    </source>
</evidence>
<dbReference type="STRING" id="299467.A0A443S9G2"/>
<dbReference type="SMART" id="SM00382">
    <property type="entry name" value="AAA"/>
    <property type="match status" value="2"/>
</dbReference>
<dbReference type="FunFam" id="3.40.50.300:FF:000482">
    <property type="entry name" value="Multidrug resistance-associated protein member 4"/>
    <property type="match status" value="1"/>
</dbReference>
<dbReference type="CDD" id="cd03244">
    <property type="entry name" value="ABCC_MRP_domain2"/>
    <property type="match status" value="1"/>
</dbReference>
<evidence type="ECO:0000256" key="7">
    <source>
        <dbReference type="ARBA" id="ARBA00022989"/>
    </source>
</evidence>
<dbReference type="Pfam" id="PF00664">
    <property type="entry name" value="ABC_membrane"/>
    <property type="match status" value="1"/>
</dbReference>
<dbReference type="Gene3D" id="1.20.1560.10">
    <property type="entry name" value="ABC transporter type 1, transmembrane domain"/>
    <property type="match status" value="2"/>
</dbReference>
<keyword evidence="5" id="KW-0547">Nucleotide-binding</keyword>
<feature type="transmembrane region" description="Helical" evidence="9">
    <location>
        <begin position="395"/>
        <end position="414"/>
    </location>
</feature>
<accession>A0A443S9G2</accession>
<evidence type="ECO:0000256" key="8">
    <source>
        <dbReference type="ARBA" id="ARBA00023136"/>
    </source>
</evidence>
<feature type="transmembrane region" description="Helical" evidence="9">
    <location>
        <begin position="661"/>
        <end position="683"/>
    </location>
</feature>
<comment type="similarity">
    <text evidence="2">Belongs to the ABC transporter superfamily. ABCC family. Conjugate transporter (TC 3.A.1.208) subfamily.</text>
</comment>
<dbReference type="CDD" id="cd03250">
    <property type="entry name" value="ABCC_MRP_domain1"/>
    <property type="match status" value="1"/>
</dbReference>
<evidence type="ECO:0000256" key="4">
    <source>
        <dbReference type="ARBA" id="ARBA00022692"/>
    </source>
</evidence>
<feature type="transmembrane region" description="Helical" evidence="9">
    <location>
        <begin position="7"/>
        <end position="28"/>
    </location>
</feature>
<dbReference type="InterPro" id="IPR017871">
    <property type="entry name" value="ABC_transporter-like_CS"/>
</dbReference>
<name>A0A443S9G2_9ACAR</name>
<evidence type="ECO:0000256" key="1">
    <source>
        <dbReference type="ARBA" id="ARBA00004141"/>
    </source>
</evidence>
<dbReference type="PROSITE" id="PS50893">
    <property type="entry name" value="ABC_TRANSPORTER_2"/>
    <property type="match status" value="2"/>
</dbReference>
<feature type="non-terminal residue" evidence="12">
    <location>
        <position position="1027"/>
    </location>
</feature>
<keyword evidence="4 9" id="KW-0812">Transmembrane</keyword>
<reference evidence="12 13" key="1">
    <citation type="journal article" date="2018" name="Gigascience">
        <title>Genomes of trombidid mites reveal novel predicted allergens and laterally-transferred genes associated with secondary metabolism.</title>
        <authorList>
            <person name="Dong X."/>
            <person name="Chaisiri K."/>
            <person name="Xia D."/>
            <person name="Armstrong S.D."/>
            <person name="Fang Y."/>
            <person name="Donnelly M.J."/>
            <person name="Kadowaki T."/>
            <person name="McGarry J.W."/>
            <person name="Darby A.C."/>
            <person name="Makepeace B.L."/>
        </authorList>
    </citation>
    <scope>NUCLEOTIDE SEQUENCE [LARGE SCALE GENOMIC DNA]</scope>
    <source>
        <strain evidence="12">UoL-UT</strain>
    </source>
</reference>
<evidence type="ECO:0000259" key="11">
    <source>
        <dbReference type="PROSITE" id="PS50929"/>
    </source>
</evidence>
<evidence type="ECO:0000256" key="3">
    <source>
        <dbReference type="ARBA" id="ARBA00022448"/>
    </source>
</evidence>
<dbReference type="InterPro" id="IPR003593">
    <property type="entry name" value="AAA+_ATPase"/>
</dbReference>
<dbReference type="Gene3D" id="3.40.50.300">
    <property type="entry name" value="P-loop containing nucleotide triphosphate hydrolases"/>
    <property type="match status" value="2"/>
</dbReference>
<dbReference type="GO" id="GO:0016887">
    <property type="term" value="F:ATP hydrolysis activity"/>
    <property type="evidence" value="ECO:0007669"/>
    <property type="project" value="InterPro"/>
</dbReference>
<dbReference type="PROSITE" id="PS00211">
    <property type="entry name" value="ABC_TRANSPORTER_1"/>
    <property type="match status" value="2"/>
</dbReference>
<dbReference type="Pfam" id="PF00005">
    <property type="entry name" value="ABC_tran"/>
    <property type="match status" value="2"/>
</dbReference>
<evidence type="ECO:0000256" key="5">
    <source>
        <dbReference type="ARBA" id="ARBA00022741"/>
    </source>
</evidence>